<dbReference type="Proteomes" id="UP000823561">
    <property type="component" value="Chromosome 8"/>
</dbReference>
<evidence type="ECO:0000256" key="7">
    <source>
        <dbReference type="ARBA" id="ARBA00022763"/>
    </source>
</evidence>
<feature type="compositionally biased region" description="Basic and acidic residues" evidence="15">
    <location>
        <begin position="703"/>
        <end position="716"/>
    </location>
</feature>
<gene>
    <name evidence="18" type="ORF">AALO_G00114860</name>
</gene>
<dbReference type="InterPro" id="IPR006084">
    <property type="entry name" value="XPG/Rad2"/>
</dbReference>
<sequence>MGVTELWSILEPARESVPLYSLTGKTLAVDLSLWVCEAQQVQAMMGKVHKPHLRNLFFRVSSLTLMGVKLVFVMEGEAPKLKADTMSKRTEMRFGGFQKKAPKPAAAKSTSRGRFNAVLRECGEMLDCLGVPWVTAAGEAEAMCAFLDLHGFVDGCITNDGDAFLYGAQTVYKNFNMNTKDPQVDCYKMSKVQEELHLSRETLVGFAMLLGCDYIPKGVPGVGKELALKLIQSLNGKSLLQKFREWAAAGVQAQEMAVKKVPHCNVCHHPGSAKAHERSGCTLCDSNHFCEPQDYAVLCPCDWHRSERLRQANATETTVRKKTLACERFPFTEIIEEFLVNKDKPIQPLRKRKPNLLSMQNFALDKMEWPKHYTSEKVLTLMTYTELVNKRHGRDTLSQIQPVGIYKPRVRNGISCFEVIWKKPEHYAFPDGQETEDQDVVRTVEEEALFSLAYPDIVDLYIKQKEEAVENKNKKKKPRSKKEKSPDVCDDDVSDLLARMSLKNTPTESTTSHTTAAPARPAEERPEDPSCTEGNQDGTKKEDTGNQLDVKPNAEKPLSSPLPGPASPAVTSLSTPTLLDKLHLSDIDWEAWSFTTSPSQAGSSSKIDQESAERVDTEALGSGMVGLVSDSGSQDGPASNRTELLPENEPCSLRERLLMRNALKSLSSCSVRNECVNLTTDESSEAHPIPLERADSIAVTGHSKADTGHSGTEKSRSVLTQSQAQSKKPAQLYLSHKAASGCNSEISTLKAVTTSTTTHKAKQPNVGSTNASAKYKFVRTNKEYAPALLQQTNSDDLTSRKQPKGPDPKPRKVSKPSVCVGPVYSSDDSDVENQRGQRWNKANKAKSKPTHPTVHNHIPAAAKTASAPQQKPLSVTDPRSEEIPGVSLSERVQQRSRRAEVEVIDLCLSAPASPLCAAPSANDDSVISIESPLPLAQRLKLKFVK</sequence>
<dbReference type="CDD" id="cd09869">
    <property type="entry name" value="PIN_GEN1"/>
    <property type="match status" value="1"/>
</dbReference>
<keyword evidence="5" id="KW-0479">Metal-binding</keyword>
<dbReference type="Pfam" id="PF00867">
    <property type="entry name" value="XPG_I"/>
    <property type="match status" value="1"/>
</dbReference>
<evidence type="ECO:0000256" key="14">
    <source>
        <dbReference type="ARBA" id="ARBA00070188"/>
    </source>
</evidence>
<keyword evidence="6" id="KW-0255">Endonuclease</keyword>
<comment type="caution">
    <text evidence="18">The sequence shown here is derived from an EMBL/GenBank/DDBJ whole genome shotgun (WGS) entry which is preliminary data.</text>
</comment>
<dbReference type="GO" id="GO:0005634">
    <property type="term" value="C:nucleus"/>
    <property type="evidence" value="ECO:0007669"/>
    <property type="project" value="UniProtKB-SubCell"/>
</dbReference>
<dbReference type="Gene3D" id="3.40.50.1010">
    <property type="entry name" value="5'-nuclease"/>
    <property type="match status" value="1"/>
</dbReference>
<evidence type="ECO:0000256" key="6">
    <source>
        <dbReference type="ARBA" id="ARBA00022759"/>
    </source>
</evidence>
<dbReference type="InterPro" id="IPR029060">
    <property type="entry name" value="PIN-like_dom_sf"/>
</dbReference>
<reference evidence="18" key="1">
    <citation type="submission" date="2020-10" db="EMBL/GenBank/DDBJ databases">
        <title>Chromosome-scale genome assembly of the Allis shad, Alosa alosa.</title>
        <authorList>
            <person name="Margot Z."/>
            <person name="Christophe K."/>
            <person name="Cabau C."/>
            <person name="Louis A."/>
            <person name="Berthelot C."/>
            <person name="Parey E."/>
            <person name="Roest Crollius H."/>
            <person name="Montfort J."/>
            <person name="Robinson-Rechavi M."/>
            <person name="Bucao C."/>
            <person name="Bouchez O."/>
            <person name="Gislard M."/>
            <person name="Lluch J."/>
            <person name="Milhes M."/>
            <person name="Lampietro C."/>
            <person name="Lopez Roques C."/>
            <person name="Donnadieu C."/>
            <person name="Braasch I."/>
            <person name="Desvignes T."/>
            <person name="Postlethwait J."/>
            <person name="Bobe J."/>
            <person name="Guiguen Y."/>
        </authorList>
    </citation>
    <scope>NUCLEOTIDE SEQUENCE</scope>
    <source>
        <strain evidence="18">M-15738</strain>
        <tissue evidence="18">Blood</tissue>
    </source>
</reference>
<evidence type="ECO:0000313" key="18">
    <source>
        <dbReference type="EMBL" id="KAG5277202.1"/>
    </source>
</evidence>
<dbReference type="PANTHER" id="PTHR11081:SF70">
    <property type="entry name" value="FLAP ENDONUCLEASE GEN HOMOLOG 1"/>
    <property type="match status" value="1"/>
</dbReference>
<dbReference type="FunFam" id="1.10.150.20:FF:000030">
    <property type="entry name" value="Flap endonuclease GEN-like 1"/>
    <property type="match status" value="1"/>
</dbReference>
<comment type="subunit">
    <text evidence="13">Largely monomeric, dimerizes on the Holliday junction and the first nick occurs upon dimerization at the junction.</text>
</comment>
<dbReference type="FunFam" id="3.40.50.1010:FF:000024">
    <property type="entry name" value="flap endonuclease GEN homolog 1"/>
    <property type="match status" value="1"/>
</dbReference>
<dbReference type="SMART" id="SM00484">
    <property type="entry name" value="XPGI"/>
    <property type="match status" value="1"/>
</dbReference>
<dbReference type="InterPro" id="IPR036279">
    <property type="entry name" value="5-3_exonuclease_C_sf"/>
</dbReference>
<comment type="similarity">
    <text evidence="12">Belongs to the XPG/RAD2 endonuclease family. GEN subfamily.</text>
</comment>
<evidence type="ECO:0000256" key="8">
    <source>
        <dbReference type="ARBA" id="ARBA00022801"/>
    </source>
</evidence>
<proteinExistence type="inferred from homology"/>
<evidence type="ECO:0000256" key="10">
    <source>
        <dbReference type="ARBA" id="ARBA00023204"/>
    </source>
</evidence>
<keyword evidence="3" id="KW-0597">Phosphoprotein</keyword>
<dbReference type="InterPro" id="IPR008918">
    <property type="entry name" value="HhH2"/>
</dbReference>
<feature type="compositionally biased region" description="Basic and acidic residues" evidence="15">
    <location>
        <begin position="607"/>
        <end position="617"/>
    </location>
</feature>
<feature type="domain" description="XPG N-terminal" evidence="17">
    <location>
        <begin position="1"/>
        <end position="96"/>
    </location>
</feature>
<keyword evidence="11" id="KW-0539">Nucleus</keyword>
<dbReference type="GO" id="GO:0008821">
    <property type="term" value="F:crossover junction DNA endonuclease activity"/>
    <property type="evidence" value="ECO:0007669"/>
    <property type="project" value="UniProtKB-ARBA"/>
</dbReference>
<keyword evidence="9" id="KW-0460">Magnesium</keyword>
<dbReference type="GO" id="GO:0006281">
    <property type="term" value="P:DNA repair"/>
    <property type="evidence" value="ECO:0007669"/>
    <property type="project" value="UniProtKB-KW"/>
</dbReference>
<evidence type="ECO:0000313" key="19">
    <source>
        <dbReference type="Proteomes" id="UP000823561"/>
    </source>
</evidence>
<feature type="compositionally biased region" description="Polar residues" evidence="15">
    <location>
        <begin position="594"/>
        <end position="606"/>
    </location>
</feature>
<accession>A0AAV6GTF5</accession>
<dbReference type="SMART" id="SM00279">
    <property type="entry name" value="HhH2"/>
    <property type="match status" value="1"/>
</dbReference>
<keyword evidence="8" id="KW-0378">Hydrolase</keyword>
<feature type="region of interest" description="Disordered" evidence="15">
    <location>
        <begin position="701"/>
        <end position="731"/>
    </location>
</feature>
<dbReference type="PRINTS" id="PR00853">
    <property type="entry name" value="XPGRADSUPER"/>
</dbReference>
<evidence type="ECO:0000256" key="13">
    <source>
        <dbReference type="ARBA" id="ARBA00063132"/>
    </source>
</evidence>
<dbReference type="GO" id="GO:0046872">
    <property type="term" value="F:metal ion binding"/>
    <property type="evidence" value="ECO:0007669"/>
    <property type="project" value="UniProtKB-KW"/>
</dbReference>
<feature type="domain" description="XPG-I" evidence="16">
    <location>
        <begin position="127"/>
        <end position="198"/>
    </location>
</feature>
<dbReference type="GO" id="GO:0000400">
    <property type="term" value="F:four-way junction DNA binding"/>
    <property type="evidence" value="ECO:0007669"/>
    <property type="project" value="TreeGrafter"/>
</dbReference>
<name>A0AAV6GTF5_9TELE</name>
<keyword evidence="19" id="KW-1185">Reference proteome</keyword>
<feature type="compositionally biased region" description="Polar residues" evidence="15">
    <location>
        <begin position="717"/>
        <end position="728"/>
    </location>
</feature>
<evidence type="ECO:0000256" key="11">
    <source>
        <dbReference type="ARBA" id="ARBA00023242"/>
    </source>
</evidence>
<dbReference type="InterPro" id="IPR006086">
    <property type="entry name" value="XPG-I_dom"/>
</dbReference>
<protein>
    <recommendedName>
        <fullName evidence="14">Flap endonuclease GEN homolog 1</fullName>
    </recommendedName>
</protein>
<evidence type="ECO:0000259" key="17">
    <source>
        <dbReference type="SMART" id="SM00485"/>
    </source>
</evidence>
<evidence type="ECO:0000256" key="5">
    <source>
        <dbReference type="ARBA" id="ARBA00022723"/>
    </source>
</evidence>
<dbReference type="InterPro" id="IPR006085">
    <property type="entry name" value="XPG_DNA_repair_N"/>
</dbReference>
<evidence type="ECO:0000256" key="3">
    <source>
        <dbReference type="ARBA" id="ARBA00022553"/>
    </source>
</evidence>
<dbReference type="Gene3D" id="1.10.150.20">
    <property type="entry name" value="5' to 3' exonuclease, C-terminal subdomain"/>
    <property type="match status" value="1"/>
</dbReference>
<dbReference type="PANTHER" id="PTHR11081">
    <property type="entry name" value="FLAP ENDONUCLEASE FAMILY MEMBER"/>
    <property type="match status" value="1"/>
</dbReference>
<dbReference type="GO" id="GO:0017108">
    <property type="term" value="F:5'-flap endonuclease activity"/>
    <property type="evidence" value="ECO:0007669"/>
    <property type="project" value="UniProtKB-ARBA"/>
</dbReference>
<keyword evidence="10" id="KW-0234">DNA repair</keyword>
<evidence type="ECO:0000256" key="12">
    <source>
        <dbReference type="ARBA" id="ARBA00038112"/>
    </source>
</evidence>
<evidence type="ECO:0000256" key="15">
    <source>
        <dbReference type="SAM" id="MobiDB-lite"/>
    </source>
</evidence>
<evidence type="ECO:0000256" key="2">
    <source>
        <dbReference type="ARBA" id="ARBA00004123"/>
    </source>
</evidence>
<feature type="region of interest" description="Disordered" evidence="15">
    <location>
        <begin position="594"/>
        <end position="647"/>
    </location>
</feature>
<dbReference type="EMBL" id="JADWDJ010000008">
    <property type="protein sequence ID" value="KAG5277202.1"/>
    <property type="molecule type" value="Genomic_DNA"/>
</dbReference>
<organism evidence="18 19">
    <name type="scientific">Alosa alosa</name>
    <name type="common">allis shad</name>
    <dbReference type="NCBI Taxonomy" id="278164"/>
    <lineage>
        <taxon>Eukaryota</taxon>
        <taxon>Metazoa</taxon>
        <taxon>Chordata</taxon>
        <taxon>Craniata</taxon>
        <taxon>Vertebrata</taxon>
        <taxon>Euteleostomi</taxon>
        <taxon>Actinopterygii</taxon>
        <taxon>Neopterygii</taxon>
        <taxon>Teleostei</taxon>
        <taxon>Clupei</taxon>
        <taxon>Clupeiformes</taxon>
        <taxon>Clupeoidei</taxon>
        <taxon>Clupeidae</taxon>
        <taxon>Alosa</taxon>
    </lineage>
</organism>
<feature type="compositionally biased region" description="Polar residues" evidence="15">
    <location>
        <begin position="630"/>
        <end position="642"/>
    </location>
</feature>
<evidence type="ECO:0000256" key="9">
    <source>
        <dbReference type="ARBA" id="ARBA00022842"/>
    </source>
</evidence>
<dbReference type="SMART" id="SM00485">
    <property type="entry name" value="XPGN"/>
    <property type="match status" value="1"/>
</dbReference>
<feature type="region of interest" description="Disordered" evidence="15">
    <location>
        <begin position="469"/>
        <end position="573"/>
    </location>
</feature>
<keyword evidence="7" id="KW-0227">DNA damage</keyword>
<dbReference type="SUPFAM" id="SSF47807">
    <property type="entry name" value="5' to 3' exonuclease, C-terminal subdomain"/>
    <property type="match status" value="1"/>
</dbReference>
<dbReference type="InterPro" id="IPR041012">
    <property type="entry name" value="GEN_chromo"/>
</dbReference>
<dbReference type="Pfam" id="PF18704">
    <property type="entry name" value="Chromo_2"/>
    <property type="match status" value="1"/>
</dbReference>
<evidence type="ECO:0000256" key="4">
    <source>
        <dbReference type="ARBA" id="ARBA00022722"/>
    </source>
</evidence>
<dbReference type="Pfam" id="PF00752">
    <property type="entry name" value="XPG_N"/>
    <property type="match status" value="1"/>
</dbReference>
<comment type="cofactor">
    <cofactor evidence="1">
        <name>Mg(2+)</name>
        <dbReference type="ChEBI" id="CHEBI:18420"/>
    </cofactor>
</comment>
<dbReference type="AlphaFoldDB" id="A0AAV6GTF5"/>
<feature type="region of interest" description="Disordered" evidence="15">
    <location>
        <begin position="789"/>
        <end position="891"/>
    </location>
</feature>
<comment type="subcellular location">
    <subcellularLocation>
        <location evidence="2">Nucleus</location>
    </subcellularLocation>
</comment>
<evidence type="ECO:0000259" key="16">
    <source>
        <dbReference type="SMART" id="SM00484"/>
    </source>
</evidence>
<feature type="compositionally biased region" description="Basic residues" evidence="15">
    <location>
        <begin position="473"/>
        <end position="482"/>
    </location>
</feature>
<dbReference type="SUPFAM" id="SSF88723">
    <property type="entry name" value="PIN domain-like"/>
    <property type="match status" value="1"/>
</dbReference>
<feature type="compositionally biased region" description="Low complexity" evidence="15">
    <location>
        <begin position="505"/>
        <end position="520"/>
    </location>
</feature>
<evidence type="ECO:0000256" key="1">
    <source>
        <dbReference type="ARBA" id="ARBA00001946"/>
    </source>
</evidence>
<keyword evidence="4" id="KW-0540">Nuclease</keyword>